<dbReference type="InterPro" id="IPR001382">
    <property type="entry name" value="Glyco_hydro_47"/>
</dbReference>
<dbReference type="Proteomes" id="UP001603857">
    <property type="component" value="Unassembled WGS sequence"/>
</dbReference>
<keyword evidence="6" id="KW-0479">Metal-binding</keyword>
<dbReference type="EMBL" id="JBGMDY010000008">
    <property type="protein sequence ID" value="KAL2325179.1"/>
    <property type="molecule type" value="Genomic_DNA"/>
</dbReference>
<evidence type="ECO:0000256" key="7">
    <source>
        <dbReference type="RuleBase" id="RU361193"/>
    </source>
</evidence>
<dbReference type="InterPro" id="IPR044674">
    <property type="entry name" value="EDEM1/2/3"/>
</dbReference>
<evidence type="ECO:0000256" key="9">
    <source>
        <dbReference type="SAM" id="SignalP"/>
    </source>
</evidence>
<dbReference type="InterPro" id="IPR036026">
    <property type="entry name" value="Seven-hairpin_glycosidases"/>
</dbReference>
<evidence type="ECO:0000256" key="3">
    <source>
        <dbReference type="ARBA" id="ARBA00022824"/>
    </source>
</evidence>
<dbReference type="PRINTS" id="PR00747">
    <property type="entry name" value="GLYHDRLASE47"/>
</dbReference>
<evidence type="ECO:0000313" key="10">
    <source>
        <dbReference type="EMBL" id="KAL2325179.1"/>
    </source>
</evidence>
<dbReference type="PANTHER" id="PTHR45679:SF6">
    <property type="entry name" value="ER DEGRADATION-ENHANCING ALPHA-MANNOSIDASE-LIKE PROTEIN 2"/>
    <property type="match status" value="1"/>
</dbReference>
<feature type="active site" description="Proton donor" evidence="5">
    <location>
        <position position="350"/>
    </location>
</feature>
<dbReference type="Pfam" id="PF01532">
    <property type="entry name" value="Glyco_hydro_47"/>
    <property type="match status" value="1"/>
</dbReference>
<evidence type="ECO:0000256" key="4">
    <source>
        <dbReference type="ARBA" id="ARBA00023180"/>
    </source>
</evidence>
<keyword evidence="9" id="KW-0732">Signal</keyword>
<dbReference type="Gene3D" id="1.50.10.10">
    <property type="match status" value="1"/>
</dbReference>
<comment type="subcellular location">
    <subcellularLocation>
        <location evidence="1">Endoplasmic reticulum</location>
    </subcellularLocation>
</comment>
<feature type="region of interest" description="Disordered" evidence="8">
    <location>
        <begin position="591"/>
        <end position="613"/>
    </location>
</feature>
<proteinExistence type="inferred from homology"/>
<dbReference type="GO" id="GO:0005783">
    <property type="term" value="C:endoplasmic reticulum"/>
    <property type="evidence" value="ECO:0007669"/>
    <property type="project" value="UniProtKB-SubCell"/>
</dbReference>
<evidence type="ECO:0000256" key="6">
    <source>
        <dbReference type="PIRSR" id="PIRSR601382-2"/>
    </source>
</evidence>
<feature type="chain" id="PRO_5044851548" description="alpha-1,2-Mannosidase" evidence="9">
    <location>
        <begin position="25"/>
        <end position="613"/>
    </location>
</feature>
<reference evidence="10 11" key="1">
    <citation type="submission" date="2024-08" db="EMBL/GenBank/DDBJ databases">
        <title>Insights into the chromosomal genome structure of Flemingia macrophylla.</title>
        <authorList>
            <person name="Ding Y."/>
            <person name="Zhao Y."/>
            <person name="Bi W."/>
            <person name="Wu M."/>
            <person name="Zhao G."/>
            <person name="Gong Y."/>
            <person name="Li W."/>
            <person name="Zhang P."/>
        </authorList>
    </citation>
    <scope>NUCLEOTIDE SEQUENCE [LARGE SCALE GENOMIC DNA]</scope>
    <source>
        <strain evidence="10">DYQJB</strain>
        <tissue evidence="10">Leaf</tissue>
    </source>
</reference>
<comment type="cofactor">
    <cofactor evidence="6">
        <name>Ca(2+)</name>
        <dbReference type="ChEBI" id="CHEBI:29108"/>
    </cofactor>
</comment>
<dbReference type="AlphaFoldDB" id="A0ABD1LNU9"/>
<evidence type="ECO:0000256" key="8">
    <source>
        <dbReference type="SAM" id="MobiDB-lite"/>
    </source>
</evidence>
<feature type="active site" description="Proton donor" evidence="5">
    <location>
        <position position="117"/>
    </location>
</feature>
<dbReference type="FunFam" id="1.50.10.10:FF:000015">
    <property type="entry name" value="alpha-1,2-Mannosidase"/>
    <property type="match status" value="1"/>
</dbReference>
<evidence type="ECO:0000313" key="11">
    <source>
        <dbReference type="Proteomes" id="UP001603857"/>
    </source>
</evidence>
<accession>A0ABD1LNU9</accession>
<comment type="caution">
    <text evidence="10">The sequence shown here is derived from an EMBL/GenBank/DDBJ whole genome shotgun (WGS) entry which is preliminary data.</text>
</comment>
<keyword evidence="3" id="KW-0256">Endoplasmic reticulum</keyword>
<dbReference type="InterPro" id="IPR012341">
    <property type="entry name" value="6hp_glycosidase-like_sf"/>
</dbReference>
<dbReference type="SUPFAM" id="SSF48225">
    <property type="entry name" value="Seven-hairpin glycosidases"/>
    <property type="match status" value="1"/>
</dbReference>
<keyword evidence="6" id="KW-0106">Calcium</keyword>
<keyword evidence="4" id="KW-0325">Glycoprotein</keyword>
<keyword evidence="7" id="KW-0378">Hydrolase</keyword>
<feature type="active site" evidence="5">
    <location>
        <position position="371"/>
    </location>
</feature>
<feature type="active site" evidence="5">
    <location>
        <position position="257"/>
    </location>
</feature>
<feature type="compositionally biased region" description="Basic and acidic residues" evidence="8">
    <location>
        <begin position="598"/>
        <end position="613"/>
    </location>
</feature>
<name>A0ABD1LNU9_9FABA</name>
<evidence type="ECO:0000256" key="5">
    <source>
        <dbReference type="PIRSR" id="PIRSR601382-1"/>
    </source>
</evidence>
<dbReference type="PANTHER" id="PTHR45679">
    <property type="entry name" value="ER DEGRADATION-ENHANCING ALPHA-MANNOSIDASE-LIKE PROTEIN 2"/>
    <property type="match status" value="1"/>
</dbReference>
<gene>
    <name evidence="10" type="ORF">Fmac_024237</name>
</gene>
<feature type="signal peptide" evidence="9">
    <location>
        <begin position="1"/>
        <end position="24"/>
    </location>
</feature>
<keyword evidence="7" id="KW-0326">Glycosidase</keyword>
<protein>
    <recommendedName>
        <fullName evidence="7">alpha-1,2-Mannosidase</fullName>
        <ecNumber evidence="7">3.2.1.-</ecNumber>
    </recommendedName>
</protein>
<dbReference type="GO" id="GO:0004559">
    <property type="term" value="F:alpha-mannosidase activity"/>
    <property type="evidence" value="ECO:0007669"/>
    <property type="project" value="UniProtKB-ARBA"/>
</dbReference>
<evidence type="ECO:0000256" key="2">
    <source>
        <dbReference type="ARBA" id="ARBA00007658"/>
    </source>
</evidence>
<keyword evidence="11" id="KW-1185">Reference proteome</keyword>
<sequence>MEGIAIRVVLLLVVASVSVAVVVADSVSAEEAKELREEVREMFYHAFNGYMDHAFPLDELRPLSCAGQDTLGGYALTLIDSLDTLALLGDRQRFAASVEWIGKNLRFDINKTVSVFETTIRVLGGLLSAHLIASDYATGMKVPSYDNQLLNLAEDLAKRLLPAFDTPTGIPFGSVNLLHGVDKHENKITSTAGGGTLTLEFGVLSRLTNDPIFEQVTKNAVRGLWARRSKLNLVGAHINVFTGEWTQKDAGIGTSIDSFYEYLLKAYLLFGDEEYLYIFREAYAAAMHYLYHDPWYVEVNMDSAAIVWPLFNSLQAFWPGLQVLAGDINPAIRTHAAFLSVWRRYGFTPEGFNLASLSVQHGQKSYPLRPELIESTYWLYKATRDPRYLGAGRDMVASLQYGTRCPCGYCHISDVEHHNQEDHMESFFLAETVKYLWLLFDLAVGPDNLVENGPYKYIFSTEGHLLPATPQISLVREHCLYHGAYCRRGDFRQTYFVPESDKDQKESNDTRFFDSWTKATYSSDYTTFEPSAVSGLIKGFCPGLNHGQKFGILYAHSTDERHYYETNQVLQKESTPVQSHSVLVLRGQSSDHLLPDYNSDHNDSQTRESDGTL</sequence>
<feature type="binding site" evidence="6">
    <location>
        <position position="461"/>
    </location>
    <ligand>
        <name>Ca(2+)</name>
        <dbReference type="ChEBI" id="CHEBI:29108"/>
    </ligand>
</feature>
<dbReference type="EC" id="3.2.1.-" evidence="7"/>
<comment type="similarity">
    <text evidence="2 7">Belongs to the glycosyl hydrolase 47 family.</text>
</comment>
<organism evidence="10 11">
    <name type="scientific">Flemingia macrophylla</name>
    <dbReference type="NCBI Taxonomy" id="520843"/>
    <lineage>
        <taxon>Eukaryota</taxon>
        <taxon>Viridiplantae</taxon>
        <taxon>Streptophyta</taxon>
        <taxon>Embryophyta</taxon>
        <taxon>Tracheophyta</taxon>
        <taxon>Spermatophyta</taxon>
        <taxon>Magnoliopsida</taxon>
        <taxon>eudicotyledons</taxon>
        <taxon>Gunneridae</taxon>
        <taxon>Pentapetalae</taxon>
        <taxon>rosids</taxon>
        <taxon>fabids</taxon>
        <taxon>Fabales</taxon>
        <taxon>Fabaceae</taxon>
        <taxon>Papilionoideae</taxon>
        <taxon>50 kb inversion clade</taxon>
        <taxon>NPAAA clade</taxon>
        <taxon>indigoferoid/millettioid clade</taxon>
        <taxon>Phaseoleae</taxon>
        <taxon>Flemingia</taxon>
    </lineage>
</organism>
<evidence type="ECO:0000256" key="1">
    <source>
        <dbReference type="ARBA" id="ARBA00004240"/>
    </source>
</evidence>